<proteinExistence type="predicted"/>
<dbReference type="RefSeq" id="WP_017743497.1">
    <property type="nucleotide sequence ID" value="NZ_KQ976354.1"/>
</dbReference>
<dbReference type="SUPFAM" id="SSF53335">
    <property type="entry name" value="S-adenosyl-L-methionine-dependent methyltransferases"/>
    <property type="match status" value="1"/>
</dbReference>
<keyword evidence="2" id="KW-1185">Reference proteome</keyword>
<dbReference type="Proteomes" id="UP000076925">
    <property type="component" value="Unassembled WGS sequence"/>
</dbReference>
<reference evidence="1 2" key="1">
    <citation type="journal article" date="2013" name="Genome Biol. Evol.">
        <title>Genomes of Stigonematalean cyanobacteria (subsection V) and the evolution of oxygenic photosynthesis from prokaryotes to plastids.</title>
        <authorList>
            <person name="Dagan T."/>
            <person name="Roettger M."/>
            <person name="Stucken K."/>
            <person name="Landan G."/>
            <person name="Koch R."/>
            <person name="Major P."/>
            <person name="Gould S.B."/>
            <person name="Goremykin V.V."/>
            <person name="Rippka R."/>
            <person name="Tandeau de Marsac N."/>
            <person name="Gugger M."/>
            <person name="Lockhart P.J."/>
            <person name="Allen J.F."/>
            <person name="Brune I."/>
            <person name="Maus I."/>
            <person name="Puhler A."/>
            <person name="Martin W.F."/>
        </authorList>
    </citation>
    <scope>NUCLEOTIDE SEQUENCE [LARGE SCALE GENOMIC DNA]</scope>
    <source>
        <strain evidence="1 2">PCC 7110</strain>
    </source>
</reference>
<accession>A0A139X362</accession>
<dbReference type="OrthoDB" id="511303at2"/>
<dbReference type="InterPro" id="IPR029063">
    <property type="entry name" value="SAM-dependent_MTases_sf"/>
</dbReference>
<dbReference type="AlphaFoldDB" id="A0A139X362"/>
<gene>
    <name evidence="1" type="ORF">WA1_34485</name>
</gene>
<protein>
    <recommendedName>
        <fullName evidence="3">Methyltransferase domain-containing protein</fullName>
    </recommendedName>
</protein>
<evidence type="ECO:0000313" key="2">
    <source>
        <dbReference type="Proteomes" id="UP000076925"/>
    </source>
</evidence>
<organism evidence="1 2">
    <name type="scientific">Scytonema hofmannii PCC 7110</name>
    <dbReference type="NCBI Taxonomy" id="128403"/>
    <lineage>
        <taxon>Bacteria</taxon>
        <taxon>Bacillati</taxon>
        <taxon>Cyanobacteriota</taxon>
        <taxon>Cyanophyceae</taxon>
        <taxon>Nostocales</taxon>
        <taxon>Scytonemataceae</taxon>
        <taxon>Scytonema</taxon>
    </lineage>
</organism>
<dbReference type="EMBL" id="ANNX02000036">
    <property type="protein sequence ID" value="KYC39093.1"/>
    <property type="molecule type" value="Genomic_DNA"/>
</dbReference>
<evidence type="ECO:0000313" key="1">
    <source>
        <dbReference type="EMBL" id="KYC39093.1"/>
    </source>
</evidence>
<evidence type="ECO:0008006" key="3">
    <source>
        <dbReference type="Google" id="ProtNLM"/>
    </source>
</evidence>
<comment type="caution">
    <text evidence="1">The sequence shown here is derived from an EMBL/GenBank/DDBJ whole genome shotgun (WGS) entry which is preliminary data.</text>
</comment>
<name>A0A139X362_9CYAN</name>
<sequence>MTSTTNNEMSDTSLHNLFWNEPSDYIGNIFENLVIKPFTQYPKNEAWQREVVNSYNNKNFDNIKAIVGRGQANFDEPFNELTPSERVLLYCYDNMYQHIISQIYIFNKHKNIFDKYIFDSQTKILFIDFGCGPLSSGLALAMYYAKSAKSNGQFIKVNYIGLDKAESMLKKAREFSQYSNLFHSNTSRLNNRKSNIAILFYL</sequence>